<keyword evidence="4" id="KW-1185">Reference proteome</keyword>
<evidence type="ECO:0000259" key="1">
    <source>
        <dbReference type="Pfam" id="PF02470"/>
    </source>
</evidence>
<dbReference type="EMBL" id="PPEA01000647">
    <property type="protein sequence ID" value="PQM45432.1"/>
    <property type="molecule type" value="Genomic_DNA"/>
</dbReference>
<dbReference type="Pfam" id="PF02470">
    <property type="entry name" value="MlaD"/>
    <property type="match status" value="1"/>
</dbReference>
<dbReference type="GO" id="GO:0005576">
    <property type="term" value="C:extracellular region"/>
    <property type="evidence" value="ECO:0007669"/>
    <property type="project" value="TreeGrafter"/>
</dbReference>
<reference evidence="3" key="3">
    <citation type="submission" date="2018-01" db="EMBL/GenBank/DDBJ databases">
        <authorList>
            <person name="Gaut B.S."/>
            <person name="Morton B.R."/>
            <person name="Clegg M.T."/>
            <person name="Duvall M.R."/>
        </authorList>
    </citation>
    <scope>NUCLEOTIDE SEQUENCE</scope>
    <source>
        <strain evidence="3">ATCC BAA-2683</strain>
    </source>
</reference>
<dbReference type="Proteomes" id="UP000238296">
    <property type="component" value="Unassembled WGS sequence"/>
</dbReference>
<dbReference type="InterPro" id="IPR005693">
    <property type="entry name" value="Mce"/>
</dbReference>
<feature type="domain" description="Mce/MlaD" evidence="1">
    <location>
        <begin position="35"/>
        <end position="109"/>
    </location>
</feature>
<dbReference type="InterPro" id="IPR052336">
    <property type="entry name" value="MlaD_Phospholipid_Transporter"/>
</dbReference>
<comment type="caution">
    <text evidence="2">The sequence shown here is derived from an EMBL/GenBank/DDBJ whole genome shotgun (WGS) entry which is preliminary data.</text>
</comment>
<proteinExistence type="predicted"/>
<name>A0A1S1NM67_9MYCO</name>
<dbReference type="PANTHER" id="PTHR33371:SF4">
    <property type="entry name" value="INTERMEMBRANE PHOSPHOLIPID TRANSPORT SYSTEM BINDING PROTEIN MLAD"/>
    <property type="match status" value="1"/>
</dbReference>
<reference evidence="2 4" key="1">
    <citation type="submission" date="2016-10" db="EMBL/GenBank/DDBJ databases">
        <title>Genome sequence of Mycobacterium talmonii.</title>
        <authorList>
            <person name="Greninger A.L."/>
            <person name="Elliott B."/>
            <person name="Vasireddy S."/>
            <person name="Vasireddy R."/>
        </authorList>
    </citation>
    <scope>NUCLEOTIDE SEQUENCE [LARGE SCALE GENOMIC DNA]</scope>
    <source>
        <strain evidence="2">MO-5499</strain>
        <strain evidence="4">NE-TNMC-100812</strain>
    </source>
</reference>
<evidence type="ECO:0000313" key="4">
    <source>
        <dbReference type="Proteomes" id="UP000179734"/>
    </source>
</evidence>
<dbReference type="Proteomes" id="UP000179734">
    <property type="component" value="Unassembled WGS sequence"/>
</dbReference>
<organism evidence="2 4">
    <name type="scientific">Mycobacterium talmoniae</name>
    <dbReference type="NCBI Taxonomy" id="1858794"/>
    <lineage>
        <taxon>Bacteria</taxon>
        <taxon>Bacillati</taxon>
        <taxon>Actinomycetota</taxon>
        <taxon>Actinomycetes</taxon>
        <taxon>Mycobacteriales</taxon>
        <taxon>Mycobacteriaceae</taxon>
        <taxon>Mycobacterium</taxon>
    </lineage>
</organism>
<accession>A0A1S1NM67</accession>
<dbReference type="NCBIfam" id="TIGR00996">
    <property type="entry name" value="Mtu_fam_mce"/>
    <property type="match status" value="1"/>
</dbReference>
<dbReference type="InterPro" id="IPR003399">
    <property type="entry name" value="Mce/MlaD"/>
</dbReference>
<evidence type="ECO:0000313" key="5">
    <source>
        <dbReference type="Proteomes" id="UP000238296"/>
    </source>
</evidence>
<dbReference type="AlphaFoldDB" id="A0A1S1NM67"/>
<protein>
    <submittedName>
        <fullName evidence="2">Mammalian cell entry protein</fullName>
    </submittedName>
</protein>
<dbReference type="PANTHER" id="PTHR33371">
    <property type="entry name" value="INTERMEMBRANE PHOSPHOLIPID TRANSPORT SYSTEM BINDING PROTEIN MLAD-RELATED"/>
    <property type="match status" value="1"/>
</dbReference>
<gene>
    <name evidence="2" type="ORF">BKN37_07215</name>
    <name evidence="3" type="ORF">C1Y40_04395</name>
</gene>
<evidence type="ECO:0000313" key="2">
    <source>
        <dbReference type="EMBL" id="OHV05070.1"/>
    </source>
</evidence>
<dbReference type="EMBL" id="MLQM01000024">
    <property type="protein sequence ID" value="OHV05070.1"/>
    <property type="molecule type" value="Genomic_DNA"/>
</dbReference>
<reference evidence="3 5" key="2">
    <citation type="journal article" date="2017" name="Int. J. Syst. Evol. Microbiol.">
        <title>Mycobacterium talmoniae sp. nov., a slowly growing mycobacterium isolated from human respiratory samples.</title>
        <authorList>
            <person name="Davidson R.M."/>
            <person name="DeGroote M.A."/>
            <person name="Marola J.L."/>
            <person name="Buss S."/>
            <person name="Jones V."/>
            <person name="McNeil M.R."/>
            <person name="Freifeld A.G."/>
            <person name="Elaine Epperson L."/>
            <person name="Hasan N.A."/>
            <person name="Jackson M."/>
            <person name="Iwen P.C."/>
            <person name="Salfinger M."/>
            <person name="Strong M."/>
        </authorList>
    </citation>
    <scope>NUCLEOTIDE SEQUENCE [LARGE SCALE GENOMIC DNA]</scope>
    <source>
        <strain evidence="3 5">ATCC BAA-2683</strain>
    </source>
</reference>
<evidence type="ECO:0000313" key="3">
    <source>
        <dbReference type="EMBL" id="PQM45432.1"/>
    </source>
</evidence>
<sequence>MSRQVKVIGAVIAAAVVVVVAAAAVVVPRLVHRPMTITAQFEDTVGLYEGNAVSVLGMGVGKVTRIVPKDSYVEVTLTVDHGIDIPADVQAVTVSNSILTDRVVELTPPYRGGETLKNGAVLGPPGVRTHTPVEFDKTLQMVDKLGKALHGDDQGHGPLGNLINLASDITSANGPDIRATLDKLSQALRVGSDKGARSKKNIQAIINSVSELTQAAADNDATIREFGSNLRQLSDVLAAEDLGSGSTGAKANQLLAEAARLLEGHREGLQGTLANTQAIATTLTDNQRELAEFLDVAPMTVDNLYNMIDPVGGSFRGHLLLNKIVMNSMFTKEICNLMGLKQLGCATGTLRDYAPDFGLGTILNLMDDGITGTP</sequence>
<dbReference type="RefSeq" id="WP_071023842.1">
    <property type="nucleotide sequence ID" value="NZ_MLQM01000024.1"/>
</dbReference>